<dbReference type="Pfam" id="PF00440">
    <property type="entry name" value="TetR_N"/>
    <property type="match status" value="1"/>
</dbReference>
<proteinExistence type="predicted"/>
<dbReference type="InterPro" id="IPR023772">
    <property type="entry name" value="DNA-bd_HTH_TetR-type_CS"/>
</dbReference>
<keyword evidence="6" id="KW-1185">Reference proteome</keyword>
<dbReference type="PANTHER" id="PTHR43479">
    <property type="entry name" value="ACREF/ENVCD OPERON REPRESSOR-RELATED"/>
    <property type="match status" value="1"/>
</dbReference>
<dbReference type="PROSITE" id="PS01081">
    <property type="entry name" value="HTH_TETR_1"/>
    <property type="match status" value="1"/>
</dbReference>
<dbReference type="Gene3D" id="1.10.357.10">
    <property type="entry name" value="Tetracycline Repressor, domain 2"/>
    <property type="match status" value="1"/>
</dbReference>
<evidence type="ECO:0000256" key="1">
    <source>
        <dbReference type="ARBA" id="ARBA00022491"/>
    </source>
</evidence>
<comment type="caution">
    <text evidence="5">The sequence shown here is derived from an EMBL/GenBank/DDBJ whole genome shotgun (WGS) entry which is preliminary data.</text>
</comment>
<feature type="domain" description="HTH tetR-type" evidence="4">
    <location>
        <begin position="13"/>
        <end position="73"/>
    </location>
</feature>
<dbReference type="SUPFAM" id="SSF48498">
    <property type="entry name" value="Tetracyclin repressor-like, C-terminal domain"/>
    <property type="match status" value="1"/>
</dbReference>
<evidence type="ECO:0000256" key="3">
    <source>
        <dbReference type="PROSITE-ProRule" id="PRU00335"/>
    </source>
</evidence>
<evidence type="ECO:0000313" key="6">
    <source>
        <dbReference type="Proteomes" id="UP000297975"/>
    </source>
</evidence>
<dbReference type="InterPro" id="IPR036271">
    <property type="entry name" value="Tet_transcr_reg_TetR-rel_C_sf"/>
</dbReference>
<evidence type="ECO:0000256" key="2">
    <source>
        <dbReference type="ARBA" id="ARBA00023125"/>
    </source>
</evidence>
<accession>A0A4Y8IQ02</accession>
<sequence>MKVDKMGFSDNQDDKQQRIIFSALNEFAEYGYDRASTNRIVKNAGVGKGMLYYYFNNKWELFLYLVKESLDVIEEEYLNKVDLSETDFFERMSKIAEFKMKVYLEHSQIFNFMSQVFIMEESKLPDELRRRIVKLREESYAKLYSNIDFSSFKDDIDVDKAFQLIQWSIDGYQNNLIHRHEGTDFSNLDFESLKEEFLDYIEVLRKAFYK</sequence>
<dbReference type="InterPro" id="IPR050624">
    <property type="entry name" value="HTH-type_Tx_Regulator"/>
</dbReference>
<dbReference type="InterPro" id="IPR009057">
    <property type="entry name" value="Homeodomain-like_sf"/>
</dbReference>
<feature type="DNA-binding region" description="H-T-H motif" evidence="3">
    <location>
        <begin position="36"/>
        <end position="55"/>
    </location>
</feature>
<dbReference type="InterPro" id="IPR001647">
    <property type="entry name" value="HTH_TetR"/>
</dbReference>
<dbReference type="AlphaFoldDB" id="A0A4Y8IQ02"/>
<keyword evidence="1" id="KW-0678">Repressor</keyword>
<dbReference type="SUPFAM" id="SSF46689">
    <property type="entry name" value="Homeodomain-like"/>
    <property type="match status" value="1"/>
</dbReference>
<dbReference type="GO" id="GO:0003677">
    <property type="term" value="F:DNA binding"/>
    <property type="evidence" value="ECO:0007669"/>
    <property type="project" value="UniProtKB-UniRule"/>
</dbReference>
<name>A0A4Y8IQ02_9BACI</name>
<gene>
    <name evidence="5" type="ORF">E3U55_05925</name>
</gene>
<dbReference type="EMBL" id="SOPW01000005">
    <property type="protein sequence ID" value="TFB22773.1"/>
    <property type="molecule type" value="Genomic_DNA"/>
</dbReference>
<reference evidence="5 6" key="1">
    <citation type="submission" date="2019-03" db="EMBL/GenBank/DDBJ databases">
        <authorList>
            <person name="He R.-H."/>
        </authorList>
    </citation>
    <scope>NUCLEOTIDE SEQUENCE [LARGE SCALE GENOMIC DNA]</scope>
    <source>
        <strain evidence="6">SH 714</strain>
    </source>
</reference>
<keyword evidence="2 3" id="KW-0238">DNA-binding</keyword>
<dbReference type="PRINTS" id="PR00455">
    <property type="entry name" value="HTHTETR"/>
</dbReference>
<evidence type="ECO:0000259" key="4">
    <source>
        <dbReference type="PROSITE" id="PS50977"/>
    </source>
</evidence>
<organism evidence="5 6">
    <name type="scientific">Filobacillus milosensis</name>
    <dbReference type="NCBI Taxonomy" id="94137"/>
    <lineage>
        <taxon>Bacteria</taxon>
        <taxon>Bacillati</taxon>
        <taxon>Bacillota</taxon>
        <taxon>Bacilli</taxon>
        <taxon>Bacillales</taxon>
        <taxon>Bacillaceae</taxon>
        <taxon>Filobacillus</taxon>
    </lineage>
</organism>
<dbReference type="Proteomes" id="UP000297975">
    <property type="component" value="Unassembled WGS sequence"/>
</dbReference>
<evidence type="ECO:0000313" key="5">
    <source>
        <dbReference type="EMBL" id="TFB22773.1"/>
    </source>
</evidence>
<protein>
    <submittedName>
        <fullName evidence="5">TetR family transcriptional regulator</fullName>
    </submittedName>
</protein>
<dbReference type="Gene3D" id="1.10.10.60">
    <property type="entry name" value="Homeodomain-like"/>
    <property type="match status" value="1"/>
</dbReference>
<dbReference type="PANTHER" id="PTHR43479:SF11">
    <property type="entry name" value="ACREF_ENVCD OPERON REPRESSOR-RELATED"/>
    <property type="match status" value="1"/>
</dbReference>
<dbReference type="PROSITE" id="PS50977">
    <property type="entry name" value="HTH_TETR_2"/>
    <property type="match status" value="1"/>
</dbReference>